<dbReference type="OrthoDB" id="7020662at2"/>
<sequence>MATGLITVTVVDVGQGQCTFLEIWDDSSPAELIETVLIDCGSDKKSDNTETNLKYIVDRVSGMDVPAFDCIIFSHSDKDHVNLTQELLEMFKPAKKPVVRKVWYGGDYDQYVKYGVNILDYLQTKKYCTKKNIVSPGSYKTSYDNTTGKFDFDPLWESDDGEVVIQAIVANVLSDDPDWDSNDEDLWGAKAEEKNRVSIICGIYFGGASYIICGDATNVTMSATNQHFKGTKVFGNTKMTTLPHHGSRATGFAVAKGKDPSKEAVKVVDTFAKLLKSKSLTASAFEKHRHPSLQLMNAFLPTVPTPFLYDARLKQKNVHRLTAYVDVDIEIKAPPSSSGSSKKKKTSGATLSTDTARSFDSITRTFTTRYTNNDTVYSYNLGNKQCEDSQGVNKNATTKRLEVINPHASWQWDSFGDGTAEVGGYATLKLPLVLFTDGISAMVIKPGGPLGRRAVWEFDKDGNEITGNESKPSPVTVRTKSRASRQPAAPPLSFQRLQQFF</sequence>
<dbReference type="Gene3D" id="3.60.15.10">
    <property type="entry name" value="Ribonuclease Z/Hydroxyacylglutathione hydrolase-like"/>
    <property type="match status" value="1"/>
</dbReference>
<reference evidence="3" key="1">
    <citation type="submission" date="2017-02" db="EMBL/GenBank/DDBJ databases">
        <authorList>
            <person name="Varghese N."/>
            <person name="Submissions S."/>
        </authorList>
    </citation>
    <scope>NUCLEOTIDE SEQUENCE [LARGE SCALE GENOMIC DNA]</scope>
    <source>
        <strain evidence="3">DSM 22224</strain>
    </source>
</reference>
<dbReference type="RefSeq" id="WP_078668375.1">
    <property type="nucleotide sequence ID" value="NZ_FUWZ01000001.1"/>
</dbReference>
<dbReference type="PANTHER" id="PTHR30619:SF1">
    <property type="entry name" value="RECOMBINATION PROTEIN 2"/>
    <property type="match status" value="1"/>
</dbReference>
<dbReference type="InterPro" id="IPR036866">
    <property type="entry name" value="RibonucZ/Hydroxyglut_hydro"/>
</dbReference>
<evidence type="ECO:0000256" key="1">
    <source>
        <dbReference type="SAM" id="MobiDB-lite"/>
    </source>
</evidence>
<dbReference type="PANTHER" id="PTHR30619">
    <property type="entry name" value="DNA INTERNALIZATION/COMPETENCE PROTEIN COMEC/REC2"/>
    <property type="match status" value="1"/>
</dbReference>
<dbReference type="STRING" id="634771.SAMN04488128_1011806"/>
<dbReference type="EMBL" id="FUWZ01000001">
    <property type="protein sequence ID" value="SJZ84123.1"/>
    <property type="molecule type" value="Genomic_DNA"/>
</dbReference>
<proteinExistence type="predicted"/>
<dbReference type="InterPro" id="IPR052159">
    <property type="entry name" value="Competence_DNA_uptake"/>
</dbReference>
<protein>
    <recommendedName>
        <fullName evidence="4">Metal-dependent hydrolase, beta-lactamase superfamily II</fullName>
    </recommendedName>
</protein>
<accession>A0A1T4NY03</accession>
<keyword evidence="3" id="KW-1185">Reference proteome</keyword>
<name>A0A1T4NY03_9BACT</name>
<evidence type="ECO:0000313" key="2">
    <source>
        <dbReference type="EMBL" id="SJZ84123.1"/>
    </source>
</evidence>
<feature type="region of interest" description="Disordered" evidence="1">
    <location>
        <begin position="462"/>
        <end position="490"/>
    </location>
</feature>
<feature type="compositionally biased region" description="Polar residues" evidence="1">
    <location>
        <begin position="465"/>
        <end position="478"/>
    </location>
</feature>
<gene>
    <name evidence="2" type="ORF">SAMN04488128_1011806</name>
</gene>
<organism evidence="2 3">
    <name type="scientific">Chitinophaga eiseniae</name>
    <dbReference type="NCBI Taxonomy" id="634771"/>
    <lineage>
        <taxon>Bacteria</taxon>
        <taxon>Pseudomonadati</taxon>
        <taxon>Bacteroidota</taxon>
        <taxon>Chitinophagia</taxon>
        <taxon>Chitinophagales</taxon>
        <taxon>Chitinophagaceae</taxon>
        <taxon>Chitinophaga</taxon>
    </lineage>
</organism>
<dbReference type="SUPFAM" id="SSF56281">
    <property type="entry name" value="Metallo-hydrolase/oxidoreductase"/>
    <property type="match status" value="1"/>
</dbReference>
<evidence type="ECO:0008006" key="4">
    <source>
        <dbReference type="Google" id="ProtNLM"/>
    </source>
</evidence>
<evidence type="ECO:0000313" key="3">
    <source>
        <dbReference type="Proteomes" id="UP000190367"/>
    </source>
</evidence>
<dbReference type="Proteomes" id="UP000190367">
    <property type="component" value="Unassembled WGS sequence"/>
</dbReference>
<dbReference type="AlphaFoldDB" id="A0A1T4NY03"/>